<reference evidence="1" key="1">
    <citation type="journal article" date="2020" name="Stud. Mycol.">
        <title>101 Dothideomycetes genomes: a test case for predicting lifestyles and emergence of pathogens.</title>
        <authorList>
            <person name="Haridas S."/>
            <person name="Albert R."/>
            <person name="Binder M."/>
            <person name="Bloem J."/>
            <person name="Labutti K."/>
            <person name="Salamov A."/>
            <person name="Andreopoulos B."/>
            <person name="Baker S."/>
            <person name="Barry K."/>
            <person name="Bills G."/>
            <person name="Bluhm B."/>
            <person name="Cannon C."/>
            <person name="Castanera R."/>
            <person name="Culley D."/>
            <person name="Daum C."/>
            <person name="Ezra D."/>
            <person name="Gonzalez J."/>
            <person name="Henrissat B."/>
            <person name="Kuo A."/>
            <person name="Liang C."/>
            <person name="Lipzen A."/>
            <person name="Lutzoni F."/>
            <person name="Magnuson J."/>
            <person name="Mondo S."/>
            <person name="Nolan M."/>
            <person name="Ohm R."/>
            <person name="Pangilinan J."/>
            <person name="Park H.-J."/>
            <person name="Ramirez L."/>
            <person name="Alfaro M."/>
            <person name="Sun H."/>
            <person name="Tritt A."/>
            <person name="Yoshinaga Y."/>
            <person name="Zwiers L.-H."/>
            <person name="Turgeon B."/>
            <person name="Goodwin S."/>
            <person name="Spatafora J."/>
            <person name="Crous P."/>
            <person name="Grigoriev I."/>
        </authorList>
    </citation>
    <scope>NUCLEOTIDE SEQUENCE</scope>
    <source>
        <strain evidence="1">CBS 207.26</strain>
    </source>
</reference>
<evidence type="ECO:0000313" key="2">
    <source>
        <dbReference type="Proteomes" id="UP000800200"/>
    </source>
</evidence>
<accession>A0A6A6E608</accession>
<dbReference type="Proteomes" id="UP000800200">
    <property type="component" value="Unassembled WGS sequence"/>
</dbReference>
<name>A0A6A6E608_9PEZI</name>
<evidence type="ECO:0000313" key="1">
    <source>
        <dbReference type="EMBL" id="KAF2185610.1"/>
    </source>
</evidence>
<organism evidence="1 2">
    <name type="scientific">Zopfia rhizophila CBS 207.26</name>
    <dbReference type="NCBI Taxonomy" id="1314779"/>
    <lineage>
        <taxon>Eukaryota</taxon>
        <taxon>Fungi</taxon>
        <taxon>Dikarya</taxon>
        <taxon>Ascomycota</taxon>
        <taxon>Pezizomycotina</taxon>
        <taxon>Dothideomycetes</taxon>
        <taxon>Dothideomycetes incertae sedis</taxon>
        <taxon>Zopfiaceae</taxon>
        <taxon>Zopfia</taxon>
    </lineage>
</organism>
<sequence length="136" mass="15118">MRPGDDVLVPYCPHPIFLISLHCLLPDLRTQASFKMLFCVPQKFMTPRCKGITPSPTPYPYPHARSPVMHPGDDLAVSHCPNRCSPHVPHSHIAGVGCLDLAPRNFFFFPGLTSSLHAYTRSGYDPAMYYSCMGAE</sequence>
<keyword evidence="2" id="KW-1185">Reference proteome</keyword>
<protein>
    <submittedName>
        <fullName evidence="1">Uncharacterized protein</fullName>
    </submittedName>
</protein>
<dbReference type="EMBL" id="ML994633">
    <property type="protein sequence ID" value="KAF2185610.1"/>
    <property type="molecule type" value="Genomic_DNA"/>
</dbReference>
<gene>
    <name evidence="1" type="ORF">K469DRAFT_162466</name>
</gene>
<proteinExistence type="predicted"/>
<dbReference type="AlphaFoldDB" id="A0A6A6E608"/>